<evidence type="ECO:0000313" key="2">
    <source>
        <dbReference type="Proteomes" id="UP000006176"/>
    </source>
</evidence>
<dbReference type="OrthoDB" id="5339031at2"/>
<dbReference type="HOGENOM" id="CLU_037602_4_0_7"/>
<reference evidence="1 2" key="1">
    <citation type="submission" date="2012-06" db="EMBL/GenBank/DDBJ databases">
        <title>Complete sequence of Sulfurospirillum barnesii SES-3.</title>
        <authorList>
            <consortium name="US DOE Joint Genome Institute"/>
            <person name="Lucas S."/>
            <person name="Han J."/>
            <person name="Lapidus A."/>
            <person name="Cheng J.-F."/>
            <person name="Goodwin L."/>
            <person name="Pitluck S."/>
            <person name="Peters L."/>
            <person name="Ovchinnikova G."/>
            <person name="Lu M."/>
            <person name="Detter J.C."/>
            <person name="Han C."/>
            <person name="Tapia R."/>
            <person name="Land M."/>
            <person name="Hauser L."/>
            <person name="Kyrpides N."/>
            <person name="Ivanova N."/>
            <person name="Pagani I."/>
            <person name="Stolz J."/>
            <person name="Arkin A."/>
            <person name="Dehal P."/>
            <person name="Oremland R."/>
            <person name="Saltikov C."/>
            <person name="Basu P."/>
            <person name="Hollibaugh J."/>
            <person name="Newman D."/>
            <person name="Stolyar S."/>
            <person name="Hazen T."/>
            <person name="Woyke T."/>
        </authorList>
    </citation>
    <scope>NUCLEOTIDE SEQUENCE [LARGE SCALE GENOMIC DNA]</scope>
    <source>
        <strain evidence="2">ATCC 700032 / DSM 10660 / SES-3</strain>
    </source>
</reference>
<gene>
    <name evidence="1" type="ordered locus">Sulba_0805</name>
</gene>
<sequence>MKWILSLLCSALMLYASERYYSVEELDVREDGLLLESKTKKPANGVGQFFYESGQVKSQTPFKNGLREGMGKTFYESGRLRSETPFVNDKIEGLKREYYESGVVQTEIYFKNDEANGLAKFYYPSGTLQGETPFSKNKANGIAKLYSPSGKLMRSIEFKEGEVLKGLDYDAKGNKKELSIEALSEATK</sequence>
<name>I3XVY4_SULBS</name>
<dbReference type="SUPFAM" id="SSF82185">
    <property type="entry name" value="Histone H3 K4-specific methyltransferase SET7/9 N-terminal domain"/>
    <property type="match status" value="1"/>
</dbReference>
<dbReference type="Pfam" id="PF07661">
    <property type="entry name" value="MORN_2"/>
    <property type="match status" value="5"/>
</dbReference>
<dbReference type="PATRIC" id="fig|760154.4.peg.806"/>
<proteinExistence type="predicted"/>
<dbReference type="KEGG" id="sba:Sulba_0805"/>
<dbReference type="Gene3D" id="3.90.930.1">
    <property type="match status" value="1"/>
</dbReference>
<dbReference type="RefSeq" id="WP_014768988.1">
    <property type="nucleotide sequence ID" value="NC_018002.1"/>
</dbReference>
<protein>
    <submittedName>
        <fullName evidence="1">MORN repeat protein</fullName>
    </submittedName>
</protein>
<dbReference type="Proteomes" id="UP000006176">
    <property type="component" value="Chromosome"/>
</dbReference>
<dbReference type="InterPro" id="IPR011652">
    <property type="entry name" value="MORN_2"/>
</dbReference>
<organism evidence="1 2">
    <name type="scientific">Sulfurospirillum barnesii (strain ATCC 700032 / DSM 10660 / SES-3)</name>
    <dbReference type="NCBI Taxonomy" id="760154"/>
    <lineage>
        <taxon>Bacteria</taxon>
        <taxon>Pseudomonadati</taxon>
        <taxon>Campylobacterota</taxon>
        <taxon>Epsilonproteobacteria</taxon>
        <taxon>Campylobacterales</taxon>
        <taxon>Sulfurospirillaceae</taxon>
        <taxon>Sulfurospirillum</taxon>
    </lineage>
</organism>
<evidence type="ECO:0000313" key="1">
    <source>
        <dbReference type="EMBL" id="AFL68108.1"/>
    </source>
</evidence>
<keyword evidence="2" id="KW-1185">Reference proteome</keyword>
<dbReference type="eggNOG" id="COG2849">
    <property type="taxonomic scope" value="Bacteria"/>
</dbReference>
<dbReference type="AlphaFoldDB" id="I3XVY4"/>
<accession>I3XVY4</accession>
<dbReference type="EMBL" id="CP003333">
    <property type="protein sequence ID" value="AFL68108.1"/>
    <property type="molecule type" value="Genomic_DNA"/>
</dbReference>
<dbReference type="STRING" id="760154.Sulba_0805"/>